<evidence type="ECO:0000256" key="1">
    <source>
        <dbReference type="ARBA" id="ARBA00025793"/>
    </source>
</evidence>
<dbReference type="GO" id="GO:0051015">
    <property type="term" value="F:actin filament binding"/>
    <property type="evidence" value="ECO:0007669"/>
    <property type="project" value="InterPro"/>
</dbReference>
<keyword evidence="4" id="KW-0472">Membrane</keyword>
<evidence type="ECO:0000256" key="5">
    <source>
        <dbReference type="SAM" id="SignalP"/>
    </source>
</evidence>
<feature type="compositionally biased region" description="Pro residues" evidence="3">
    <location>
        <begin position="409"/>
        <end position="418"/>
    </location>
</feature>
<feature type="compositionally biased region" description="Pro residues" evidence="3">
    <location>
        <begin position="164"/>
        <end position="191"/>
    </location>
</feature>
<feature type="compositionally biased region" description="Pro residues" evidence="3">
    <location>
        <begin position="384"/>
        <end position="397"/>
    </location>
</feature>
<dbReference type="OMA" id="NASNEHK"/>
<evidence type="ECO:0000256" key="3">
    <source>
        <dbReference type="SAM" id="MobiDB-lite"/>
    </source>
</evidence>
<reference evidence="7" key="1">
    <citation type="submission" date="2021-01" db="UniProtKB">
        <authorList>
            <consortium name="EnsemblPlants"/>
        </authorList>
    </citation>
    <scope>IDENTIFICATION</scope>
</reference>
<feature type="transmembrane region" description="Helical" evidence="4">
    <location>
        <begin position="221"/>
        <end position="244"/>
    </location>
</feature>
<dbReference type="Gene3D" id="1.20.58.2220">
    <property type="entry name" value="Formin, FH2 domain"/>
    <property type="match status" value="1"/>
</dbReference>
<dbReference type="EnsemblPlants" id="Kaladp0809s0001.1.v1.1">
    <property type="protein sequence ID" value="Kaladp0809s0001.1.v1.1"/>
    <property type="gene ID" value="Kaladp0809s0001.v1.1"/>
</dbReference>
<dbReference type="Gramene" id="Kaladp0809s0001.1.v1.1">
    <property type="protein sequence ID" value="Kaladp0809s0001.1.v1.1"/>
    <property type="gene ID" value="Kaladp0809s0001.v1.1"/>
</dbReference>
<dbReference type="Proteomes" id="UP000594263">
    <property type="component" value="Unplaced"/>
</dbReference>
<feature type="region of interest" description="Disordered" evidence="3">
    <location>
        <begin position="337"/>
        <end position="502"/>
    </location>
</feature>
<keyword evidence="4" id="KW-0812">Transmembrane</keyword>
<name>A0A7N0VGT6_KALFE</name>
<evidence type="ECO:0000313" key="8">
    <source>
        <dbReference type="Proteomes" id="UP000594263"/>
    </source>
</evidence>
<feature type="region of interest" description="Disordered" evidence="3">
    <location>
        <begin position="159"/>
        <end position="218"/>
    </location>
</feature>
<feature type="compositionally biased region" description="Pro residues" evidence="3">
    <location>
        <begin position="425"/>
        <end position="437"/>
    </location>
</feature>
<dbReference type="AlphaFoldDB" id="A0A7N0VGT6"/>
<feature type="compositionally biased region" description="Pro residues" evidence="3">
    <location>
        <begin position="444"/>
        <end position="488"/>
    </location>
</feature>
<keyword evidence="4" id="KW-1133">Transmembrane helix</keyword>
<keyword evidence="8" id="KW-1185">Reference proteome</keyword>
<feature type="chain" id="PRO_5029873281" description="Formin-like protein" evidence="5">
    <location>
        <begin position="26"/>
        <end position="850"/>
    </location>
</feature>
<keyword evidence="5" id="KW-0732">Signal</keyword>
<organism evidence="7 8">
    <name type="scientific">Kalanchoe fedtschenkoi</name>
    <name type="common">Lavender scallops</name>
    <name type="synonym">South American air plant</name>
    <dbReference type="NCBI Taxonomy" id="63787"/>
    <lineage>
        <taxon>Eukaryota</taxon>
        <taxon>Viridiplantae</taxon>
        <taxon>Streptophyta</taxon>
        <taxon>Embryophyta</taxon>
        <taxon>Tracheophyta</taxon>
        <taxon>Spermatophyta</taxon>
        <taxon>Magnoliopsida</taxon>
        <taxon>eudicotyledons</taxon>
        <taxon>Gunneridae</taxon>
        <taxon>Pentapetalae</taxon>
        <taxon>Saxifragales</taxon>
        <taxon>Crassulaceae</taxon>
        <taxon>Kalanchoe</taxon>
    </lineage>
</organism>
<dbReference type="PROSITE" id="PS51444">
    <property type="entry name" value="FH2"/>
    <property type="match status" value="1"/>
</dbReference>
<dbReference type="PANTHER" id="PTHR23213">
    <property type="entry name" value="FORMIN-RELATED"/>
    <property type="match status" value="1"/>
</dbReference>
<accession>A0A7N0VGT6</accession>
<protein>
    <recommendedName>
        <fullName evidence="2">Formin-like protein</fullName>
    </recommendedName>
</protein>
<sequence length="850" mass="91098">MDVRSRLAALALALVFLSTFLAVSSYVSRQQVLAVDGGGHSPSLNIHRTHMAQLFWYHCGTDLINMNKAIEGLQLCTPGQPDCAIHNFDLETIRKATNYLHPHMKQSLRHCFIRNNLPLIVSGDEDQSQTWFLQYLESILPASNVPRRYLATGISIEPAASPSAPSPAPSPLIPDSPPSLSPAPSLFPPATDPSVRITPTVDAPPSSNPASGKSSSKHRSVAIAVGVTVPVTLLITALLLLCYFKLCNRGSALRRNDKRPLLSLSLNEMSDGPRQNAPPVSNSSNKEKRNGRVTDQTKAGDLHPVTQFAGAISSQASGFKSDGISNTKLSAESHGISSTFTADDQNPSALPGMVTVPPPVSLPLRPSGAGDAPPIPLGADNSYPHPPSTHNAPPPLPTMAGLVRVNPQAPGPPPPPMVKPVTAVPKPPGSPTPPKPPGSLIGSRPPPPPPKPPGGPTGSHPPPPPPRSGPAPPRPPPSTTSGPRPPMGPGHLDGRESESSVPKAKLKPFFWDKVLANPDSSMVWNQIKAGSFQFNEEMIETLFGSAPVDKKKNELKSESAAKDPPVQYIKLIDSKKAQNISILLKALNLTTEEVCDALLEGYELPSELFQTLLKMAPTQEEELKLRMFDGDISLLGPAERFLKALVDIPFAFKRIECLIFATSIQEEVSITKQSFATLEVACKELRSSRLFLKLLEAVLKTGNRMNDGTFRGGAQAFKLDTLLKLADVKGTDGKTTLLHFVVQEIIRSEGIRAARAARESASSSSIKFENDLEAVVDNSEDHLHSLGLEVVSHVSSELENVKKAAALDADSLMVSVGRLTNSLNSTRTFLDSNVKGINEESGFHQTLKNL</sequence>
<dbReference type="SUPFAM" id="SSF101447">
    <property type="entry name" value="Formin homology 2 domain (FH2 domain)"/>
    <property type="match status" value="1"/>
</dbReference>
<comment type="similarity">
    <text evidence="1">Belongs to the formin-like family. Class-I subfamily.</text>
</comment>
<evidence type="ECO:0000313" key="7">
    <source>
        <dbReference type="EnsemblPlants" id="Kaladp0809s0001.1.v1.1"/>
    </source>
</evidence>
<dbReference type="InterPro" id="IPR015425">
    <property type="entry name" value="FH2_Formin"/>
</dbReference>
<dbReference type="SMART" id="SM00498">
    <property type="entry name" value="FH2"/>
    <property type="match status" value="1"/>
</dbReference>
<feature type="signal peptide" evidence="5">
    <location>
        <begin position="1"/>
        <end position="25"/>
    </location>
</feature>
<feature type="region of interest" description="Disordered" evidence="3">
    <location>
        <begin position="266"/>
        <end position="303"/>
    </location>
</feature>
<dbReference type="Pfam" id="PF02181">
    <property type="entry name" value="FH2"/>
    <property type="match status" value="1"/>
</dbReference>
<dbReference type="PANTHER" id="PTHR23213:SF269">
    <property type="entry name" value="FORMIN-LIKE PROTEIN 5"/>
    <property type="match status" value="1"/>
</dbReference>
<evidence type="ECO:0000256" key="2">
    <source>
        <dbReference type="RuleBase" id="RU361260"/>
    </source>
</evidence>
<dbReference type="InterPro" id="IPR027643">
    <property type="entry name" value="Formin-like_plant"/>
</dbReference>
<feature type="compositionally biased region" description="Polar residues" evidence="3">
    <location>
        <begin position="337"/>
        <end position="348"/>
    </location>
</feature>
<proteinExistence type="inferred from homology"/>
<evidence type="ECO:0000256" key="4">
    <source>
        <dbReference type="SAM" id="Phobius"/>
    </source>
</evidence>
<feature type="domain" description="FH2" evidence="6">
    <location>
        <begin position="496"/>
        <end position="850"/>
    </location>
</feature>
<dbReference type="GO" id="GO:0045010">
    <property type="term" value="P:actin nucleation"/>
    <property type="evidence" value="ECO:0007669"/>
    <property type="project" value="InterPro"/>
</dbReference>
<feature type="compositionally biased region" description="Low complexity" evidence="3">
    <location>
        <begin position="203"/>
        <end position="214"/>
    </location>
</feature>
<evidence type="ECO:0000259" key="6">
    <source>
        <dbReference type="PROSITE" id="PS51444"/>
    </source>
</evidence>
<dbReference type="InterPro" id="IPR042201">
    <property type="entry name" value="FH2_Formin_sf"/>
</dbReference>